<evidence type="ECO:0000313" key="3">
    <source>
        <dbReference type="Proteomes" id="UP000281406"/>
    </source>
</evidence>
<name>A0A3N0YBM1_ANAGA</name>
<dbReference type="Proteomes" id="UP000281406">
    <property type="component" value="Unassembled WGS sequence"/>
</dbReference>
<sequence>MVWRLTTTGGQPTEKRPKDPQAQTESRWNQATSLALKTKAMLRQQTSKAEPEYLRIEVEQVKPAGRGNLVEPQVRGSPVEPKVGGAKVKPTGRQAEMKQRDRRWEVEPHDPLAEALQMDARPAVCRQRDSPEMAQGCGHPAAAGLEDLLSFPVPHNMTEKQLVLELHSLPGQGSALSSFSLALADASRWVVAFLLQGSHMSAEPNVDK</sequence>
<dbReference type="AlphaFoldDB" id="A0A3N0YBM1"/>
<protein>
    <submittedName>
        <fullName evidence="2">Uncharacterized protein</fullName>
    </submittedName>
</protein>
<accession>A0A3N0YBM1</accession>
<feature type="region of interest" description="Disordered" evidence="1">
    <location>
        <begin position="1"/>
        <end position="29"/>
    </location>
</feature>
<gene>
    <name evidence="2" type="ORF">DPX16_13538</name>
</gene>
<keyword evidence="3" id="KW-1185">Reference proteome</keyword>
<dbReference type="EMBL" id="RJVU01047928">
    <property type="protein sequence ID" value="ROL43607.1"/>
    <property type="molecule type" value="Genomic_DNA"/>
</dbReference>
<feature type="compositionally biased region" description="Polar residues" evidence="1">
    <location>
        <begin position="1"/>
        <end position="11"/>
    </location>
</feature>
<evidence type="ECO:0000313" key="2">
    <source>
        <dbReference type="EMBL" id="ROL43607.1"/>
    </source>
</evidence>
<proteinExistence type="predicted"/>
<evidence type="ECO:0000256" key="1">
    <source>
        <dbReference type="SAM" id="MobiDB-lite"/>
    </source>
</evidence>
<reference evidence="2 3" key="1">
    <citation type="submission" date="2018-10" db="EMBL/GenBank/DDBJ databases">
        <title>Genome assembly for a Yunnan-Guizhou Plateau 3E fish, Anabarilius grahami (Regan), and its evolutionary and genetic applications.</title>
        <authorList>
            <person name="Jiang W."/>
        </authorList>
    </citation>
    <scope>NUCLEOTIDE SEQUENCE [LARGE SCALE GENOMIC DNA]</scope>
    <source>
        <strain evidence="2">AG-KIZ</strain>
        <tissue evidence="2">Muscle</tissue>
    </source>
</reference>
<feature type="region of interest" description="Disordered" evidence="1">
    <location>
        <begin position="67"/>
        <end position="105"/>
    </location>
</feature>
<organism evidence="2 3">
    <name type="scientific">Anabarilius grahami</name>
    <name type="common">Kanglang fish</name>
    <name type="synonym">Barilius grahami</name>
    <dbReference type="NCBI Taxonomy" id="495550"/>
    <lineage>
        <taxon>Eukaryota</taxon>
        <taxon>Metazoa</taxon>
        <taxon>Chordata</taxon>
        <taxon>Craniata</taxon>
        <taxon>Vertebrata</taxon>
        <taxon>Euteleostomi</taxon>
        <taxon>Actinopterygii</taxon>
        <taxon>Neopterygii</taxon>
        <taxon>Teleostei</taxon>
        <taxon>Ostariophysi</taxon>
        <taxon>Cypriniformes</taxon>
        <taxon>Xenocyprididae</taxon>
        <taxon>Xenocypridinae</taxon>
        <taxon>Xenocypridinae incertae sedis</taxon>
        <taxon>Anabarilius</taxon>
    </lineage>
</organism>
<feature type="compositionally biased region" description="Basic and acidic residues" evidence="1">
    <location>
        <begin position="95"/>
        <end position="105"/>
    </location>
</feature>
<comment type="caution">
    <text evidence="2">The sequence shown here is derived from an EMBL/GenBank/DDBJ whole genome shotgun (WGS) entry which is preliminary data.</text>
</comment>